<feature type="region of interest" description="Disordered" evidence="1">
    <location>
        <begin position="511"/>
        <end position="535"/>
    </location>
</feature>
<feature type="compositionally biased region" description="Polar residues" evidence="1">
    <location>
        <begin position="1368"/>
        <end position="1385"/>
    </location>
</feature>
<feature type="chain" id="PRO_5011642392" evidence="2">
    <location>
        <begin position="33"/>
        <end position="1423"/>
    </location>
</feature>
<feature type="region of interest" description="Disordered" evidence="1">
    <location>
        <begin position="694"/>
        <end position="713"/>
    </location>
</feature>
<evidence type="ECO:0000259" key="3">
    <source>
        <dbReference type="Pfam" id="PF24346"/>
    </source>
</evidence>
<sequence length="1423" mass="155838">MTIKKYKNGIFAQGLRLALLFVLLAFGQQAWADGSKDLHPSSVTTGNRAQLIHFSSGRDEAIPFPYRGAHYVYAKAGETITLASSVQSYNNTNSNKIALYDPNGNQVPLTIREGSRWNWTYFGNIPNRTAELAGPLRPGENANNNKYRPIYYTVPAGGEGIYRVEFESRDPESTSNGNWQGISNWSQGNDITILAWDISVVSGNNFIPGRVYATNLNLTMGNPSSGSTGYNTVEFRGSVYTRTHDGYTYRVTHKGSNGIVFAFFVNNRGFYEIEDGEIKLLYKSIDGEASTARNRVHNPNTRDVNGNITHKMFYTYPATDMPAVANASIGISNGSGIEAPTTVETWLNTMPIIPDVQNVKVFGVEGTEGRLGHKGGRIEFDAPVAGQYRIVMESLHASFTTRVFTGEAQEGHNVVFWDGKDGAGNATPGGEIPMSVKVILQGAEVHFPFFDVEYNIGGIAIELLNINNSNNVLTDRVFWDDTDLTHSSALVGNAVNPVVNSHLTQINGVFNEGQPSSSNGHNYGGGNHNGEAQNTWGDKKSIDTWTFVQGQEVNVTSEVAIAEADLYTDISYSIGGTSNKAVAEPGETVIFTVTAGNNGPSDVIADPSKNIKGAPFTFSVPGGIDIDENNVQVQVNCGDNRAGQTIPIIYDEQTRMFRSELSLPDGCSITYTFTGTLNGGAGSMVPESTIMRPADVTDPDATNGDPDTPPTNPHFECYNADGTVGGAPGQIGCNNITEVSFMVVPDCLDEMIYFEDFNRGFWATNNGRTDWAERPSVSITANGEILTDINGTVLRGGCRGGATSTYLFAPGKDDIRHAAAANIQPLVSRILPGYYAVLPPGYVKMGIPDTDPWHDPLQEWDPNAANLNPYDINANYDWRPSWDRPDATRDMSGAVNGGAFHVRGIGTAAQSVKPFYQIDAGTIQADKTYTLFLYSYVTYHDKDYMLMDVVDKESGFVYTSVPLKYQQGGTPPGSSPGGGFSLGWIPLEASFKFSSEHCDYDIADREVYIAIRGHRDPELAVGQGFGHTFIDNITFASRRDDANCEIVTTEIECVDECYLEVQGAGFGWSAPSGTPSPVTRSFTQPGTNRGFVLDIYELDNSFNMLINGVPLYDEELEFQGSNQNVRFAVDEARWENNGIPDIWKINQGMSLDKDDRFNNPIPAVRVVIDQNGNVTLYGQRASYDGNGTGAANVVPGQLELLEVFGTVPTLNTVAWNETNDNNIEVSQNVIGITAMKGFGYGLNAKDCETCKILKDGEFNGSEWAEVGQTITYTFQVINMGDMDILDVEIVDPLFGFNITLDEDTHEVNQPEGVTIGFIGDENNNGILNRNETWTFMVDYTITSEDIYTNQGVYNRATVNGIGRINETSTSTRQVQELSTDPTPYDNTWERWDPERPFHTFVPLKGNGLLITNPMIYQRIKDIQ</sequence>
<dbReference type="OrthoDB" id="1451431at2"/>
<dbReference type="RefSeq" id="WP_093367640.1">
    <property type="nucleotide sequence ID" value="NZ_FOZZ01000018.1"/>
</dbReference>
<dbReference type="EMBL" id="FOZZ01000018">
    <property type="protein sequence ID" value="SFT17625.1"/>
    <property type="molecule type" value="Genomic_DNA"/>
</dbReference>
<feature type="domain" description="DUF7507" evidence="3">
    <location>
        <begin position="1253"/>
        <end position="1363"/>
    </location>
</feature>
<proteinExistence type="predicted"/>
<name>A0A1I6VV75_9SPHI</name>
<gene>
    <name evidence="4" type="ORF">SAMN05660206_1182</name>
</gene>
<dbReference type="Proteomes" id="UP000198785">
    <property type="component" value="Unassembled WGS sequence"/>
</dbReference>
<keyword evidence="5" id="KW-1185">Reference proteome</keyword>
<organism evidence="4 5">
    <name type="scientific">Sphingobacterium wenxiniae</name>
    <dbReference type="NCBI Taxonomy" id="683125"/>
    <lineage>
        <taxon>Bacteria</taxon>
        <taxon>Pseudomonadati</taxon>
        <taxon>Bacteroidota</taxon>
        <taxon>Sphingobacteriia</taxon>
        <taxon>Sphingobacteriales</taxon>
        <taxon>Sphingobacteriaceae</taxon>
        <taxon>Sphingobacterium</taxon>
    </lineage>
</organism>
<evidence type="ECO:0000313" key="4">
    <source>
        <dbReference type="EMBL" id="SFT17625.1"/>
    </source>
</evidence>
<reference evidence="4 5" key="1">
    <citation type="submission" date="2016-10" db="EMBL/GenBank/DDBJ databases">
        <authorList>
            <person name="de Groot N.N."/>
        </authorList>
    </citation>
    <scope>NUCLEOTIDE SEQUENCE [LARGE SCALE GENOMIC DNA]</scope>
    <source>
        <strain evidence="4 5">DSM 22789</strain>
    </source>
</reference>
<feature type="region of interest" description="Disordered" evidence="1">
    <location>
        <begin position="1368"/>
        <end position="1387"/>
    </location>
</feature>
<dbReference type="Pfam" id="PF24346">
    <property type="entry name" value="DUF7507"/>
    <property type="match status" value="1"/>
</dbReference>
<evidence type="ECO:0000256" key="2">
    <source>
        <dbReference type="SAM" id="SignalP"/>
    </source>
</evidence>
<evidence type="ECO:0000313" key="5">
    <source>
        <dbReference type="Proteomes" id="UP000198785"/>
    </source>
</evidence>
<protein>
    <submittedName>
        <fullName evidence="4">Conserved repeat domain-containing protein</fullName>
    </submittedName>
</protein>
<accession>A0A1I6VV75</accession>
<feature type="signal peptide" evidence="2">
    <location>
        <begin position="1"/>
        <end position="32"/>
    </location>
</feature>
<evidence type="ECO:0000256" key="1">
    <source>
        <dbReference type="SAM" id="MobiDB-lite"/>
    </source>
</evidence>
<dbReference type="STRING" id="683125.SAMN05660206_1182"/>
<dbReference type="InterPro" id="IPR055354">
    <property type="entry name" value="DUF7507"/>
</dbReference>
<keyword evidence="2" id="KW-0732">Signal</keyword>